<organism evidence="1 2">
    <name type="scientific">Winogradskyella rapida</name>
    <dbReference type="NCBI Taxonomy" id="549701"/>
    <lineage>
        <taxon>Bacteria</taxon>
        <taxon>Pseudomonadati</taxon>
        <taxon>Bacteroidota</taxon>
        <taxon>Flavobacteriia</taxon>
        <taxon>Flavobacteriales</taxon>
        <taxon>Flavobacteriaceae</taxon>
        <taxon>Winogradskyella</taxon>
    </lineage>
</organism>
<reference evidence="2" key="1">
    <citation type="journal article" date="2019" name="Int. J. Syst. Evol. Microbiol.">
        <title>The Global Catalogue of Microorganisms (GCM) 10K type strain sequencing project: providing services to taxonomists for standard genome sequencing and annotation.</title>
        <authorList>
            <consortium name="The Broad Institute Genomics Platform"/>
            <consortium name="The Broad Institute Genome Sequencing Center for Infectious Disease"/>
            <person name="Wu L."/>
            <person name="Ma J."/>
        </authorList>
    </citation>
    <scope>NUCLEOTIDE SEQUENCE [LARGE SCALE GENOMIC DNA]</scope>
    <source>
        <strain evidence="2">CCUG 56098</strain>
    </source>
</reference>
<dbReference type="Proteomes" id="UP001597086">
    <property type="component" value="Unassembled WGS sequence"/>
</dbReference>
<evidence type="ECO:0000313" key="2">
    <source>
        <dbReference type="Proteomes" id="UP001597086"/>
    </source>
</evidence>
<dbReference type="EMBL" id="JBHTKM010000017">
    <property type="protein sequence ID" value="MFD1015419.1"/>
    <property type="molecule type" value="Genomic_DNA"/>
</dbReference>
<gene>
    <name evidence="1" type="ORF">ACFQ13_05750</name>
</gene>
<protein>
    <recommendedName>
        <fullName evidence="3">DUF4831 family protein</fullName>
    </recommendedName>
</protein>
<dbReference type="RefSeq" id="WP_386115053.1">
    <property type="nucleotide sequence ID" value="NZ_JBHTKM010000017.1"/>
</dbReference>
<dbReference type="PROSITE" id="PS51257">
    <property type="entry name" value="PROKAR_LIPOPROTEIN"/>
    <property type="match status" value="1"/>
</dbReference>
<evidence type="ECO:0008006" key="3">
    <source>
        <dbReference type="Google" id="ProtNLM"/>
    </source>
</evidence>
<keyword evidence="2" id="KW-1185">Reference proteome</keyword>
<proteinExistence type="predicted"/>
<name>A0ABW3KNV8_9FLAO</name>
<evidence type="ECO:0000313" key="1">
    <source>
        <dbReference type="EMBL" id="MFD1015419.1"/>
    </source>
</evidence>
<accession>A0ABW3KNV8</accession>
<comment type="caution">
    <text evidence="1">The sequence shown here is derived from an EMBL/GenBank/DDBJ whole genome shotgun (WGS) entry which is preliminary data.</text>
</comment>
<sequence>MKHQLYVFVLLCITLSSCSQKTYTRLLQEQTITTSEETPYFLPKHVLKLELTYTLNEPRVLKNGIDLALTSSSTKITIEDPIIVTPILVADTSKTFIASGKALPESVFYNADEKTNGQEKILRIPSTKMKAYNGLPSASLTDSSIEVEAYSAVLELMENIDKISNKDEADMALKLISFYKSQFTLLNENFKPYLKKSKLKYTVIIDPTALYSEEGRWSNIEGNKMYHTIFPKHIFKGKGNLNEQLTFEFSQPEPSGMSQFINQQPIEGIVYRTPAEANFKFAVETVFEESRDLELAQFGASKTISIKALEKGEDMPVVLFKSEDVEKNRSFEAKVEAVDFDSEKIMEISQEEIKREYEEKLKFIDLLIKKVQARKAEL</sequence>